<sequence length="506" mass="57067">MAKQQFYTPICVDNLAQFFALGFITPASTFPFDNYLPDEFCLHPAGVPLYKKPNAKNKIPRKGLNASAQEDSNLKSALVVVSLDMTGLSGNDAGSRFDLDGVIPTYLINEVVFEDEQARDHFDYLTKISGRVSIELLEAIKFKATGFDKLFEVESRDQGMGFDSQQPALDAHHHLFSFDKTTIRKVSGYGAALALCFVAAKNSKRASDAFKQLSALSADSDSPFAVKELLSYLQREQGEELLSQKLRGEFFNVLVGYKGQGKILDNLISFFDMDFDDEKVTHYLQKLKEKSRDIQKGKIQETKAEQLKSFDKVERLSDFISQIVTMFSLLNETEKLFTQPIPTVTDEGYTNIAIAYGLRDKFYEIPKVVRQIKGLEKFVVERMFVYFNQIIGNPSPEKSKINDVPTLIDILSDDSAPQLKDSLASKFDLVERYEIQEVNVNGVKYIPENTGELATLLGPDSKQFAEKMIMQKAFDDVDFNAILELYESEKSLTKAMKKLARDLSKL</sequence>
<protein>
    <submittedName>
        <fullName evidence="1">Uncharacterized protein</fullName>
    </submittedName>
</protein>
<gene>
    <name evidence="1" type="ORF">K0504_04630</name>
</gene>
<dbReference type="EMBL" id="JAHZSS010000003">
    <property type="protein sequence ID" value="MBW8190315.1"/>
    <property type="molecule type" value="Genomic_DNA"/>
</dbReference>
<evidence type="ECO:0000313" key="1">
    <source>
        <dbReference type="EMBL" id="MBW8190315.1"/>
    </source>
</evidence>
<reference evidence="1" key="1">
    <citation type="submission" date="2021-07" db="EMBL/GenBank/DDBJ databases">
        <title>Neiella marina sp. nov., isolated from the intestinal content of sea cucumber Apostichopus japonicus.</title>
        <authorList>
            <person name="Bai X."/>
        </authorList>
    </citation>
    <scope>NUCLEOTIDE SEQUENCE</scope>
    <source>
        <strain evidence="1">126</strain>
    </source>
</reference>
<dbReference type="RefSeq" id="WP_220102989.1">
    <property type="nucleotide sequence ID" value="NZ_JAHZSS010000003.1"/>
</dbReference>
<accession>A0ABS7EDA8</accession>
<proteinExistence type="predicted"/>
<organism evidence="1 2">
    <name type="scientific">Neiella holothuriorum</name>
    <dbReference type="NCBI Taxonomy" id="2870530"/>
    <lineage>
        <taxon>Bacteria</taxon>
        <taxon>Pseudomonadati</taxon>
        <taxon>Pseudomonadota</taxon>
        <taxon>Gammaproteobacteria</taxon>
        <taxon>Alteromonadales</taxon>
        <taxon>Echinimonadaceae</taxon>
        <taxon>Neiella</taxon>
    </lineage>
</organism>
<evidence type="ECO:0000313" key="2">
    <source>
        <dbReference type="Proteomes" id="UP001166251"/>
    </source>
</evidence>
<name>A0ABS7EDA8_9GAMM</name>
<comment type="caution">
    <text evidence="1">The sequence shown here is derived from an EMBL/GenBank/DDBJ whole genome shotgun (WGS) entry which is preliminary data.</text>
</comment>
<dbReference type="Proteomes" id="UP001166251">
    <property type="component" value="Unassembled WGS sequence"/>
</dbReference>
<keyword evidence="2" id="KW-1185">Reference proteome</keyword>